<evidence type="ECO:0000313" key="2">
    <source>
        <dbReference type="Proteomes" id="UP000254664"/>
    </source>
</evidence>
<dbReference type="Proteomes" id="UP000254664">
    <property type="component" value="Unassembled WGS sequence"/>
</dbReference>
<dbReference type="AlphaFoldDB" id="A0A381K6Q7"/>
<reference evidence="1 2" key="1">
    <citation type="submission" date="2018-06" db="EMBL/GenBank/DDBJ databases">
        <authorList>
            <consortium name="Pathogen Informatics"/>
            <person name="Doyle S."/>
        </authorList>
    </citation>
    <scope>NUCLEOTIDE SEQUENCE [LARGE SCALE GENOMIC DNA]</scope>
    <source>
        <strain evidence="1 2">NCTC9836</strain>
    </source>
</reference>
<evidence type="ECO:0000313" key="1">
    <source>
        <dbReference type="EMBL" id="SUY72786.1"/>
    </source>
</evidence>
<name>A0A381K6Q7_9CLOT</name>
<sequence>MSGVAILLIGQVTIAGIIANQELKDVICR</sequence>
<accession>A0A381K6Q7</accession>
<gene>
    <name evidence="1" type="ORF">NCTC9836_02984</name>
</gene>
<protein>
    <submittedName>
        <fullName evidence="1">Uncharacterized protein</fullName>
    </submittedName>
</protein>
<organism evidence="1 2">
    <name type="scientific">Clostridium putrefaciens</name>
    <dbReference type="NCBI Taxonomy" id="99675"/>
    <lineage>
        <taxon>Bacteria</taxon>
        <taxon>Bacillati</taxon>
        <taxon>Bacillota</taxon>
        <taxon>Clostridia</taxon>
        <taxon>Eubacteriales</taxon>
        <taxon>Clostridiaceae</taxon>
        <taxon>Clostridium</taxon>
    </lineage>
</organism>
<keyword evidence="2" id="KW-1185">Reference proteome</keyword>
<dbReference type="EMBL" id="UFWZ01000005">
    <property type="protein sequence ID" value="SUY72786.1"/>
    <property type="molecule type" value="Genomic_DNA"/>
</dbReference>
<proteinExistence type="predicted"/>